<dbReference type="Ensembl" id="ENSSBOT00000023045.1">
    <property type="protein sequence ID" value="ENSSBOP00000006320.1"/>
    <property type="gene ID" value="ENSSBOG00000020025.1"/>
</dbReference>
<feature type="domain" description="FERM" evidence="2">
    <location>
        <begin position="1"/>
        <end position="289"/>
    </location>
</feature>
<evidence type="ECO:0000313" key="3">
    <source>
        <dbReference type="Ensembl" id="ENSSBOP00000006320.1"/>
    </source>
</evidence>
<dbReference type="Pfam" id="PF09379">
    <property type="entry name" value="FERM_N"/>
    <property type="match status" value="1"/>
</dbReference>
<dbReference type="InterPro" id="IPR019748">
    <property type="entry name" value="FERM_central"/>
</dbReference>
<dbReference type="Gene3D" id="6.10.360.10">
    <property type="match status" value="1"/>
</dbReference>
<dbReference type="SMART" id="SM00295">
    <property type="entry name" value="B41"/>
    <property type="match status" value="1"/>
</dbReference>
<dbReference type="InterPro" id="IPR019749">
    <property type="entry name" value="Band_41_domain"/>
</dbReference>
<dbReference type="InterPro" id="IPR029071">
    <property type="entry name" value="Ubiquitin-like_domsf"/>
</dbReference>
<dbReference type="InterPro" id="IPR000798">
    <property type="entry name" value="Ez/rad/moesin-like"/>
</dbReference>
<dbReference type="InterPro" id="IPR035963">
    <property type="entry name" value="FERM_2"/>
</dbReference>
<name>A0A2K6SG05_SAIBB</name>
<dbReference type="CDD" id="cd14473">
    <property type="entry name" value="FERM_B-lobe"/>
    <property type="match status" value="1"/>
</dbReference>
<dbReference type="Pfam" id="PF00373">
    <property type="entry name" value="FERM_M"/>
    <property type="match status" value="1"/>
</dbReference>
<dbReference type="Proteomes" id="UP000233220">
    <property type="component" value="Unplaced"/>
</dbReference>
<dbReference type="InterPro" id="IPR008954">
    <property type="entry name" value="Moesin_tail_sf"/>
</dbReference>
<organism evidence="3 4">
    <name type="scientific">Saimiri boliviensis boliviensis</name>
    <name type="common">Bolivian squirrel monkey</name>
    <dbReference type="NCBI Taxonomy" id="39432"/>
    <lineage>
        <taxon>Eukaryota</taxon>
        <taxon>Metazoa</taxon>
        <taxon>Chordata</taxon>
        <taxon>Craniata</taxon>
        <taxon>Vertebrata</taxon>
        <taxon>Euteleostomi</taxon>
        <taxon>Mammalia</taxon>
        <taxon>Eutheria</taxon>
        <taxon>Euarchontoglires</taxon>
        <taxon>Primates</taxon>
        <taxon>Haplorrhini</taxon>
        <taxon>Platyrrhini</taxon>
        <taxon>Cebidae</taxon>
        <taxon>Saimiriinae</taxon>
        <taxon>Saimiri</taxon>
    </lineage>
</organism>
<evidence type="ECO:0000256" key="1">
    <source>
        <dbReference type="SAM" id="Coils"/>
    </source>
</evidence>
<dbReference type="Gene3D" id="1.20.80.10">
    <property type="match status" value="1"/>
</dbReference>
<dbReference type="Pfam" id="PF00769">
    <property type="entry name" value="ERM_C"/>
    <property type="match status" value="1"/>
</dbReference>
<accession>A0A2K6SG05</accession>
<evidence type="ECO:0000313" key="4">
    <source>
        <dbReference type="Proteomes" id="UP000233220"/>
    </source>
</evidence>
<dbReference type="STRING" id="39432.ENSSBOP00000006320"/>
<dbReference type="InterPro" id="IPR000299">
    <property type="entry name" value="FERM_domain"/>
</dbReference>
<dbReference type="GeneTree" id="ENSGT01090000260082"/>
<evidence type="ECO:0000259" key="2">
    <source>
        <dbReference type="PROSITE" id="PS50057"/>
    </source>
</evidence>
<dbReference type="InterPro" id="IPR011259">
    <property type="entry name" value="ERM_C_dom"/>
</dbReference>
<proteinExistence type="predicted"/>
<reference evidence="3" key="1">
    <citation type="submission" date="2025-08" db="UniProtKB">
        <authorList>
            <consortium name="Ensembl"/>
        </authorList>
    </citation>
    <scope>IDENTIFICATION</scope>
</reference>
<dbReference type="OMA" id="ANDMIHT"/>
<keyword evidence="4" id="KW-1185">Reference proteome</keyword>
<dbReference type="SUPFAM" id="SSF54236">
    <property type="entry name" value="Ubiquitin-like"/>
    <property type="match status" value="1"/>
</dbReference>
<dbReference type="SUPFAM" id="SSF48678">
    <property type="entry name" value="Moesin tail domain"/>
    <property type="match status" value="1"/>
</dbReference>
<keyword evidence="1" id="KW-0175">Coiled coil</keyword>
<dbReference type="PRINTS" id="PR00661">
    <property type="entry name" value="ERMFAMILY"/>
</dbReference>
<feature type="coiled-coil region" evidence="1">
    <location>
        <begin position="257"/>
        <end position="359"/>
    </location>
</feature>
<dbReference type="PROSITE" id="PS50057">
    <property type="entry name" value="FERM_3"/>
    <property type="match status" value="1"/>
</dbReference>
<dbReference type="InterPro" id="IPR014352">
    <property type="entry name" value="FERM/acyl-CoA-bd_prot_sf"/>
</dbReference>
<dbReference type="InterPro" id="IPR018979">
    <property type="entry name" value="FERM_N"/>
</dbReference>
<dbReference type="SUPFAM" id="SSF47031">
    <property type="entry name" value="Second domain of FERM"/>
    <property type="match status" value="1"/>
</dbReference>
<dbReference type="Gene3D" id="1.20.5.450">
    <property type="match status" value="1"/>
</dbReference>
<dbReference type="Gene3D" id="3.10.20.90">
    <property type="entry name" value="Phosphatidylinositol 3-kinase Catalytic Subunit, Chain A, domain 1"/>
    <property type="match status" value="1"/>
</dbReference>
<dbReference type="PANTHER" id="PTHR23281">
    <property type="entry name" value="MERLIN/MOESIN/EZRIN/RADIXIN"/>
    <property type="match status" value="1"/>
</dbReference>
<dbReference type="InterPro" id="IPR011174">
    <property type="entry name" value="ERM"/>
</dbReference>
<sequence length="470" mass="54121">MPKMINVRVTTMDAELEFAIQLNTTGKKLFDQVVKIIGLREYQDTKVFSTWLKLNKVIAQDMWKESPLLLKFHAKFYTEDVSKDLIQDITQPLLFLQVKDGILDDMYCPPECGGIPTAVLLDLHAVQSKYADFNKDVHTSGYLAGEKLLLQRFLEQHKLNREQWEDWIQVWQEEHCGTLRGVAVLEYLKIAQDLEMYDVNYFSNKNKKGSELWLGVYKFVIKPIDKKIPGLHLLCSWLQINKRILALTDTTEVQQMKAQAQEETHQKQMECEELMEKLKQIEEQTKKAQALEVEQEWKCAQSEAEKLAKEHQEAEEVKETLLQASQDQKKTQEQLALEMAELTARISQLKMAQQKKESEAKAYIVQEDLEETNAELKMAMSTPHVAEPAENELDEQDENGAEASADLWADAMAKDCSEEECITEKHLKALTSELANAQDKSKKTANDMIHTLCQIRQGNIEQCIDEFDSM</sequence>
<protein>
    <recommendedName>
        <fullName evidence="2">FERM domain-containing protein</fullName>
    </recommendedName>
</protein>
<dbReference type="AlphaFoldDB" id="A0A2K6SG05"/>
<reference evidence="3" key="2">
    <citation type="submission" date="2025-09" db="UniProtKB">
        <authorList>
            <consortium name="Ensembl"/>
        </authorList>
    </citation>
    <scope>IDENTIFICATION</scope>
</reference>
<dbReference type="GO" id="GO:0003779">
    <property type="term" value="F:actin binding"/>
    <property type="evidence" value="ECO:0007669"/>
    <property type="project" value="InterPro"/>
</dbReference>